<evidence type="ECO:0000313" key="2">
    <source>
        <dbReference type="Proteomes" id="UP000264071"/>
    </source>
</evidence>
<reference evidence="1 2" key="1">
    <citation type="journal article" date="2018" name="Nat. Biotechnol.">
        <title>A standardized bacterial taxonomy based on genome phylogeny substantially revises the tree of life.</title>
        <authorList>
            <person name="Parks D.H."/>
            <person name="Chuvochina M."/>
            <person name="Waite D.W."/>
            <person name="Rinke C."/>
            <person name="Skarshewski A."/>
            <person name="Chaumeil P.A."/>
            <person name="Hugenholtz P."/>
        </authorList>
    </citation>
    <scope>NUCLEOTIDE SEQUENCE [LARGE SCALE GENOMIC DNA]</scope>
    <source>
        <strain evidence="1">UBA8844</strain>
    </source>
</reference>
<dbReference type="EMBL" id="DPIY01000012">
    <property type="protein sequence ID" value="HCT59099.1"/>
    <property type="molecule type" value="Genomic_DNA"/>
</dbReference>
<dbReference type="AlphaFoldDB" id="A0A3D4VDA6"/>
<comment type="caution">
    <text evidence="1">The sequence shown here is derived from an EMBL/GenBank/DDBJ whole genome shotgun (WGS) entry which is preliminary data.</text>
</comment>
<protein>
    <submittedName>
        <fullName evidence="1">Uncharacterized protein</fullName>
    </submittedName>
</protein>
<name>A0A3D4VDA6_9BACT</name>
<gene>
    <name evidence="1" type="ORF">DGD08_18005</name>
</gene>
<organism evidence="1 2">
    <name type="scientific">Gemmatimonas aurantiaca</name>
    <dbReference type="NCBI Taxonomy" id="173480"/>
    <lineage>
        <taxon>Bacteria</taxon>
        <taxon>Pseudomonadati</taxon>
        <taxon>Gemmatimonadota</taxon>
        <taxon>Gemmatimonadia</taxon>
        <taxon>Gemmatimonadales</taxon>
        <taxon>Gemmatimonadaceae</taxon>
        <taxon>Gemmatimonas</taxon>
    </lineage>
</organism>
<dbReference type="Proteomes" id="UP000264071">
    <property type="component" value="Unassembled WGS sequence"/>
</dbReference>
<proteinExistence type="predicted"/>
<sequence length="157" mass="16356">MSVVDASGEDAGVASMAGVPASSPFTTLIAQITAVRVPMASAFAVRLDRLRGMGSPVPLLDRDVIDAWFLSLLATLQVPLDDPAIVPTLATLVAHGRAHGIDGAGQRVGLEAFVWACRDVLPDDCPTRLAAEMGARGAVIDRLAVRRMTSPTSPIDA</sequence>
<evidence type="ECO:0000313" key="1">
    <source>
        <dbReference type="EMBL" id="HCT59099.1"/>
    </source>
</evidence>
<accession>A0A3D4VDA6</accession>